<reference evidence="1" key="1">
    <citation type="submission" date="2021-02" db="EMBL/GenBank/DDBJ databases">
        <authorList>
            <consortium name="DOE Joint Genome Institute"/>
            <person name="Ahrendt S."/>
            <person name="Looney B.P."/>
            <person name="Miyauchi S."/>
            <person name="Morin E."/>
            <person name="Drula E."/>
            <person name="Courty P.E."/>
            <person name="Chicoki N."/>
            <person name="Fauchery L."/>
            <person name="Kohler A."/>
            <person name="Kuo A."/>
            <person name="Labutti K."/>
            <person name="Pangilinan J."/>
            <person name="Lipzen A."/>
            <person name="Riley R."/>
            <person name="Andreopoulos W."/>
            <person name="He G."/>
            <person name="Johnson J."/>
            <person name="Barry K.W."/>
            <person name="Grigoriev I.V."/>
            <person name="Nagy L."/>
            <person name="Hibbett D."/>
            <person name="Henrissat B."/>
            <person name="Matheny P.B."/>
            <person name="Labbe J."/>
            <person name="Martin F."/>
        </authorList>
    </citation>
    <scope>NUCLEOTIDE SEQUENCE</scope>
    <source>
        <strain evidence="1">FP105234-sp</strain>
    </source>
</reference>
<evidence type="ECO:0000313" key="2">
    <source>
        <dbReference type="Proteomes" id="UP000814033"/>
    </source>
</evidence>
<gene>
    <name evidence="1" type="ORF">FA95DRAFT_1611246</name>
</gene>
<comment type="caution">
    <text evidence="1">The sequence shown here is derived from an EMBL/GenBank/DDBJ whole genome shotgun (WGS) entry which is preliminary data.</text>
</comment>
<organism evidence="1 2">
    <name type="scientific">Auriscalpium vulgare</name>
    <dbReference type="NCBI Taxonomy" id="40419"/>
    <lineage>
        <taxon>Eukaryota</taxon>
        <taxon>Fungi</taxon>
        <taxon>Dikarya</taxon>
        <taxon>Basidiomycota</taxon>
        <taxon>Agaricomycotina</taxon>
        <taxon>Agaricomycetes</taxon>
        <taxon>Russulales</taxon>
        <taxon>Auriscalpiaceae</taxon>
        <taxon>Auriscalpium</taxon>
    </lineage>
</organism>
<sequence length="360" mass="40920">MATVPLDVQILIIEWLYRSSQAQTIDYSSLCACALVCRSWTPTAQRLLLRRAPCPLSWCDHSWHFTIPLLLRTLRANSYLATLVHSVHLTLFARTASDSDGPEIELLQLCPNIAGISNSIILTECDDRLTSLEPRLRAIPLRPVFLQVGDSERTICNRIVQMWPSLVSLDIKTWCYENEALLPIHLSSAVQSFTLSYALDPDIAILAPENGLPALRTLELVYPTWSDVQWSDVQCRTIHELQVLPQLHTLILGRIPPPKILTQLSRLKTLVFNCLPAEPVSLPQTLQHVGYHADSYAWEKAKDVMLFAPALWALTHLQLVTVMRCSRQTLLKKACRERGVEFRVYKTTEHHPRVPNVDWI</sequence>
<accession>A0ACB8RBS6</accession>
<name>A0ACB8RBS6_9AGAM</name>
<dbReference type="Proteomes" id="UP000814033">
    <property type="component" value="Unassembled WGS sequence"/>
</dbReference>
<protein>
    <submittedName>
        <fullName evidence="1">Uncharacterized protein</fullName>
    </submittedName>
</protein>
<proteinExistence type="predicted"/>
<reference evidence="1" key="2">
    <citation type="journal article" date="2022" name="New Phytol.">
        <title>Evolutionary transition to the ectomycorrhizal habit in the genomes of a hyperdiverse lineage of mushroom-forming fungi.</title>
        <authorList>
            <person name="Looney B."/>
            <person name="Miyauchi S."/>
            <person name="Morin E."/>
            <person name="Drula E."/>
            <person name="Courty P.E."/>
            <person name="Kohler A."/>
            <person name="Kuo A."/>
            <person name="LaButti K."/>
            <person name="Pangilinan J."/>
            <person name="Lipzen A."/>
            <person name="Riley R."/>
            <person name="Andreopoulos W."/>
            <person name="He G."/>
            <person name="Johnson J."/>
            <person name="Nolan M."/>
            <person name="Tritt A."/>
            <person name="Barry K.W."/>
            <person name="Grigoriev I.V."/>
            <person name="Nagy L.G."/>
            <person name="Hibbett D."/>
            <person name="Henrissat B."/>
            <person name="Matheny P.B."/>
            <person name="Labbe J."/>
            <person name="Martin F.M."/>
        </authorList>
    </citation>
    <scope>NUCLEOTIDE SEQUENCE</scope>
    <source>
        <strain evidence="1">FP105234-sp</strain>
    </source>
</reference>
<keyword evidence="2" id="KW-1185">Reference proteome</keyword>
<dbReference type="EMBL" id="MU276142">
    <property type="protein sequence ID" value="KAI0041121.1"/>
    <property type="molecule type" value="Genomic_DNA"/>
</dbReference>
<evidence type="ECO:0000313" key="1">
    <source>
        <dbReference type="EMBL" id="KAI0041121.1"/>
    </source>
</evidence>